<proteinExistence type="predicted"/>
<gene>
    <name evidence="1" type="ORF">LCGC14_1135060</name>
</gene>
<sequence length="54" mass="6716">MKNFTYYNINKINLHIDGCEWLEEMGFKETQWILDTEWLLTQTSRLTFKEWINE</sequence>
<reference evidence="1" key="1">
    <citation type="journal article" date="2015" name="Nature">
        <title>Complex archaea that bridge the gap between prokaryotes and eukaryotes.</title>
        <authorList>
            <person name="Spang A."/>
            <person name="Saw J.H."/>
            <person name="Jorgensen S.L."/>
            <person name="Zaremba-Niedzwiedzka K."/>
            <person name="Martijn J."/>
            <person name="Lind A.E."/>
            <person name="van Eijk R."/>
            <person name="Schleper C."/>
            <person name="Guy L."/>
            <person name="Ettema T.J."/>
        </authorList>
    </citation>
    <scope>NUCLEOTIDE SEQUENCE</scope>
</reference>
<comment type="caution">
    <text evidence="1">The sequence shown here is derived from an EMBL/GenBank/DDBJ whole genome shotgun (WGS) entry which is preliminary data.</text>
</comment>
<protein>
    <submittedName>
        <fullName evidence="1">Uncharacterized protein</fullName>
    </submittedName>
</protein>
<name>A0A0F9PI56_9ZZZZ</name>
<evidence type="ECO:0000313" key="1">
    <source>
        <dbReference type="EMBL" id="KKN00706.1"/>
    </source>
</evidence>
<dbReference type="AlphaFoldDB" id="A0A0F9PI56"/>
<dbReference type="EMBL" id="LAZR01005343">
    <property type="protein sequence ID" value="KKN00706.1"/>
    <property type="molecule type" value="Genomic_DNA"/>
</dbReference>
<accession>A0A0F9PI56</accession>
<organism evidence="1">
    <name type="scientific">marine sediment metagenome</name>
    <dbReference type="NCBI Taxonomy" id="412755"/>
    <lineage>
        <taxon>unclassified sequences</taxon>
        <taxon>metagenomes</taxon>
        <taxon>ecological metagenomes</taxon>
    </lineage>
</organism>